<gene>
    <name evidence="14" type="ORF">C0Z16_29305</name>
    <name evidence="13" type="ORF">LMG27174_06058</name>
</gene>
<dbReference type="GO" id="GO:0015288">
    <property type="term" value="F:porin activity"/>
    <property type="evidence" value="ECO:0007669"/>
    <property type="project" value="UniProtKB-KW"/>
</dbReference>
<dbReference type="InterPro" id="IPR023614">
    <property type="entry name" value="Porin_dom_sf"/>
</dbReference>
<evidence type="ECO:0000259" key="12">
    <source>
        <dbReference type="Pfam" id="PF13609"/>
    </source>
</evidence>
<dbReference type="Pfam" id="PF13609">
    <property type="entry name" value="Porin_4"/>
    <property type="match status" value="1"/>
</dbReference>
<dbReference type="Proteomes" id="UP000494205">
    <property type="component" value="Unassembled WGS sequence"/>
</dbReference>
<dbReference type="EMBL" id="PNXY01000029">
    <property type="protein sequence ID" value="PMS25498.1"/>
    <property type="molecule type" value="Genomic_DNA"/>
</dbReference>
<evidence type="ECO:0000256" key="2">
    <source>
        <dbReference type="ARBA" id="ARBA00011233"/>
    </source>
</evidence>
<dbReference type="GO" id="GO:0009279">
    <property type="term" value="C:cell outer membrane"/>
    <property type="evidence" value="ECO:0007669"/>
    <property type="project" value="UniProtKB-SubCell"/>
</dbReference>
<evidence type="ECO:0000256" key="7">
    <source>
        <dbReference type="ARBA" id="ARBA00023065"/>
    </source>
</evidence>
<feature type="signal peptide" evidence="11">
    <location>
        <begin position="1"/>
        <end position="25"/>
    </location>
</feature>
<dbReference type="Gene3D" id="2.40.160.10">
    <property type="entry name" value="Porin"/>
    <property type="match status" value="1"/>
</dbReference>
<keyword evidence="7" id="KW-0406">Ion transport</keyword>
<evidence type="ECO:0000313" key="15">
    <source>
        <dbReference type="Proteomes" id="UP000235659"/>
    </source>
</evidence>
<dbReference type="PRINTS" id="PR00184">
    <property type="entry name" value="NEISSPPORIN"/>
</dbReference>
<evidence type="ECO:0000313" key="13">
    <source>
        <dbReference type="EMBL" id="CAB3733820.1"/>
    </source>
</evidence>
<keyword evidence="5" id="KW-0812">Transmembrane</keyword>
<keyword evidence="6 11" id="KW-0732">Signal</keyword>
<evidence type="ECO:0000256" key="8">
    <source>
        <dbReference type="ARBA" id="ARBA00023114"/>
    </source>
</evidence>
<evidence type="ECO:0000256" key="10">
    <source>
        <dbReference type="ARBA" id="ARBA00023237"/>
    </source>
</evidence>
<evidence type="ECO:0000313" key="16">
    <source>
        <dbReference type="Proteomes" id="UP000494205"/>
    </source>
</evidence>
<keyword evidence="8" id="KW-0626">Porin</keyword>
<keyword evidence="15" id="KW-1185">Reference proteome</keyword>
<evidence type="ECO:0000256" key="6">
    <source>
        <dbReference type="ARBA" id="ARBA00022729"/>
    </source>
</evidence>
<dbReference type="RefSeq" id="WP_102635548.1">
    <property type="nucleotide sequence ID" value="NZ_CADIJZ010000030.1"/>
</dbReference>
<accession>A0A2N7W7X1</accession>
<evidence type="ECO:0000256" key="4">
    <source>
        <dbReference type="ARBA" id="ARBA00022452"/>
    </source>
</evidence>
<dbReference type="Proteomes" id="UP000235659">
    <property type="component" value="Unassembled WGS sequence"/>
</dbReference>
<sequence length="358" mass="38525">MFKRRRWIVGGGTALAALCAFPTYAQSNLTLYGLVDDSLAYVSNQKGGRTFMQFAGDAQADRWGMFGQEDLGGGYKAIFRLENGFSVNNGALGQGGLEFGRQAYVGLSHSSAGSLTLGRQYDFVLDFLCPTANGCASSDVYAFHLGDYDRLGGERVDNAVKYMSPDIGGLHLGAMYSFGNQPGSLSRNSAMSFGGGYRRGDFQIGAAYTQIRNFVPIFDLGTPVFGASLAGTAIDRYGTGGVGVSYSFGALAVRTVATFVDFRRANQSAILRTAEAGLTYQVSHGLWLSADYAYTKMQGDHWNQIGLVADYFLSKRTDLYVHLNTIRSSADVHAALFPLAPSSTDTQSVASIGIRHKF</sequence>
<dbReference type="InterPro" id="IPR002299">
    <property type="entry name" value="Porin_Neis"/>
</dbReference>
<reference evidence="14 15" key="1">
    <citation type="submission" date="2018-01" db="EMBL/GenBank/DDBJ databases">
        <title>Whole genome analyses suggest that Burkholderia sensu lato contains two further novel genera in the rhizoxinica-symbiotica group Mycetohabitans gen. nov., and Trinickia gen. nov.: implications for the evolution of diazotrophy and nodulation in the Burkholderiaceae.</title>
        <authorList>
            <person name="Estrada-de los Santos P."/>
            <person name="Palmer M."/>
            <person name="Chavez-Ramirez B."/>
            <person name="Beukes C."/>
            <person name="Steenkamp E.T."/>
            <person name="Hirsch A.M."/>
            <person name="Manyaka P."/>
            <person name="Maluk M."/>
            <person name="Lafos M."/>
            <person name="Crook M."/>
            <person name="Gross E."/>
            <person name="Simon M.F."/>
            <person name="Bueno dos Reis Junior F."/>
            <person name="Poole P.S."/>
            <person name="Venter S.N."/>
            <person name="James E.K."/>
        </authorList>
    </citation>
    <scope>NUCLEOTIDE SEQUENCE [LARGE SCALE GENOMIC DNA]</scope>
    <source>
        <strain evidence="14 15">WSM 3937</strain>
    </source>
</reference>
<proteinExistence type="predicted"/>
<keyword evidence="4" id="KW-1134">Transmembrane beta strand</keyword>
<dbReference type="InterPro" id="IPR050298">
    <property type="entry name" value="Gram-neg_bact_OMP"/>
</dbReference>
<keyword evidence="9" id="KW-0472">Membrane</keyword>
<dbReference type="PANTHER" id="PTHR34501">
    <property type="entry name" value="PROTEIN YDDL-RELATED"/>
    <property type="match status" value="1"/>
</dbReference>
<feature type="chain" id="PRO_5044384191" evidence="11">
    <location>
        <begin position="26"/>
        <end position="358"/>
    </location>
</feature>
<comment type="subcellular location">
    <subcellularLocation>
        <location evidence="1">Cell outer membrane</location>
        <topology evidence="1">Multi-pass membrane protein</topology>
    </subcellularLocation>
</comment>
<evidence type="ECO:0000256" key="5">
    <source>
        <dbReference type="ARBA" id="ARBA00022692"/>
    </source>
</evidence>
<keyword evidence="3" id="KW-0813">Transport</keyword>
<evidence type="ECO:0000256" key="11">
    <source>
        <dbReference type="SAM" id="SignalP"/>
    </source>
</evidence>
<dbReference type="AlphaFoldDB" id="A0A2N7W7X1"/>
<comment type="subunit">
    <text evidence="2">Homotrimer.</text>
</comment>
<reference evidence="13 16" key="2">
    <citation type="submission" date="2020-04" db="EMBL/GenBank/DDBJ databases">
        <authorList>
            <person name="De Canck E."/>
        </authorList>
    </citation>
    <scope>NUCLEOTIDE SEQUENCE [LARGE SCALE GENOMIC DNA]</scope>
    <source>
        <strain evidence="13 16">LMG 27174</strain>
    </source>
</reference>
<keyword evidence="10" id="KW-0998">Cell outer membrane</keyword>
<protein>
    <submittedName>
        <fullName evidence="13 14">Porin</fullName>
    </submittedName>
</protein>
<name>A0A2N7W7X1_9BURK</name>
<dbReference type="InterPro" id="IPR033900">
    <property type="entry name" value="Gram_neg_porin_domain"/>
</dbReference>
<organism evidence="13 16">
    <name type="scientific">Paraburkholderia rhynchosiae</name>
    <dbReference type="NCBI Taxonomy" id="487049"/>
    <lineage>
        <taxon>Bacteria</taxon>
        <taxon>Pseudomonadati</taxon>
        <taxon>Pseudomonadota</taxon>
        <taxon>Betaproteobacteria</taxon>
        <taxon>Burkholderiales</taxon>
        <taxon>Burkholderiaceae</taxon>
        <taxon>Paraburkholderia</taxon>
    </lineage>
</organism>
<dbReference type="SUPFAM" id="SSF56935">
    <property type="entry name" value="Porins"/>
    <property type="match status" value="1"/>
</dbReference>
<dbReference type="CDD" id="cd00342">
    <property type="entry name" value="gram_neg_porins"/>
    <property type="match status" value="1"/>
</dbReference>
<dbReference type="OrthoDB" id="8982743at2"/>
<feature type="domain" description="Porin" evidence="12">
    <location>
        <begin position="13"/>
        <end position="330"/>
    </location>
</feature>
<dbReference type="GO" id="GO:0046930">
    <property type="term" value="C:pore complex"/>
    <property type="evidence" value="ECO:0007669"/>
    <property type="project" value="UniProtKB-KW"/>
</dbReference>
<dbReference type="PANTHER" id="PTHR34501:SF9">
    <property type="entry name" value="MAJOR OUTER MEMBRANE PROTEIN P.IA"/>
    <property type="match status" value="1"/>
</dbReference>
<evidence type="ECO:0000313" key="14">
    <source>
        <dbReference type="EMBL" id="PMS25498.1"/>
    </source>
</evidence>
<dbReference type="GO" id="GO:0006811">
    <property type="term" value="P:monoatomic ion transport"/>
    <property type="evidence" value="ECO:0007669"/>
    <property type="project" value="UniProtKB-KW"/>
</dbReference>
<dbReference type="EMBL" id="CADIJZ010000030">
    <property type="protein sequence ID" value="CAB3733820.1"/>
    <property type="molecule type" value="Genomic_DNA"/>
</dbReference>
<evidence type="ECO:0000256" key="1">
    <source>
        <dbReference type="ARBA" id="ARBA00004571"/>
    </source>
</evidence>
<evidence type="ECO:0000256" key="9">
    <source>
        <dbReference type="ARBA" id="ARBA00023136"/>
    </source>
</evidence>
<evidence type="ECO:0000256" key="3">
    <source>
        <dbReference type="ARBA" id="ARBA00022448"/>
    </source>
</evidence>